<evidence type="ECO:0000256" key="2">
    <source>
        <dbReference type="ARBA" id="ARBA00022603"/>
    </source>
</evidence>
<evidence type="ECO:0000259" key="8">
    <source>
        <dbReference type="Pfam" id="PF02602"/>
    </source>
</evidence>
<dbReference type="InterPro" id="IPR006366">
    <property type="entry name" value="CobA/CysG_C"/>
</dbReference>
<keyword evidence="5" id="KW-0627">Porphyrin biosynthesis</keyword>
<dbReference type="NCBIfam" id="NF004790">
    <property type="entry name" value="PRK06136.1"/>
    <property type="match status" value="1"/>
</dbReference>
<dbReference type="RefSeq" id="WP_071083823.1">
    <property type="nucleotide sequence ID" value="NZ_MBLM01000108.1"/>
</dbReference>
<name>A0A1S1QXU4_9ACTN</name>
<comment type="caution">
    <text evidence="9">The sequence shown here is derived from an EMBL/GenBank/DDBJ whole genome shotgun (WGS) entry which is preliminary data.</text>
</comment>
<dbReference type="EMBL" id="MBLM01000108">
    <property type="protein sequence ID" value="OHV38790.1"/>
    <property type="molecule type" value="Genomic_DNA"/>
</dbReference>
<dbReference type="GO" id="GO:0004851">
    <property type="term" value="F:uroporphyrin-III C-methyltransferase activity"/>
    <property type="evidence" value="ECO:0007669"/>
    <property type="project" value="UniProtKB-EC"/>
</dbReference>
<dbReference type="Gene3D" id="3.30.950.10">
    <property type="entry name" value="Methyltransferase, Cobalt-precorrin-4 Transmethylase, Domain 2"/>
    <property type="match status" value="1"/>
</dbReference>
<dbReference type="PROSITE" id="PS00839">
    <property type="entry name" value="SUMT_1"/>
    <property type="match status" value="1"/>
</dbReference>
<gene>
    <name evidence="9" type="ORF">CC117_03475</name>
</gene>
<dbReference type="AlphaFoldDB" id="A0A1S1QXU4"/>
<keyword evidence="10" id="KW-1185">Reference proteome</keyword>
<evidence type="ECO:0000313" key="10">
    <source>
        <dbReference type="Proteomes" id="UP000179627"/>
    </source>
</evidence>
<reference evidence="10" key="1">
    <citation type="submission" date="2016-07" db="EMBL/GenBank/DDBJ databases">
        <title>Sequence Frankia sp. strain CcI1.17.</title>
        <authorList>
            <person name="Ghodhbane-Gtari F."/>
            <person name="Swanson E."/>
            <person name="Gueddou A."/>
            <person name="Morris K."/>
            <person name="Hezbri K."/>
            <person name="Ktari A."/>
            <person name="Nouioui I."/>
            <person name="Abebe-Akele F."/>
            <person name="Simpson S."/>
            <person name="Thomas K."/>
            <person name="Gtari M."/>
            <person name="Tisa L.S."/>
            <person name="Hurst S."/>
        </authorList>
    </citation>
    <scope>NUCLEOTIDE SEQUENCE [LARGE SCALE GENOMIC DNA]</scope>
    <source>
        <strain evidence="10">Cc1.17</strain>
    </source>
</reference>
<dbReference type="NCBIfam" id="TIGR01469">
    <property type="entry name" value="cobA_cysG_Cterm"/>
    <property type="match status" value="1"/>
</dbReference>
<dbReference type="FunFam" id="3.30.950.10:FF:000001">
    <property type="entry name" value="Siroheme synthase"/>
    <property type="match status" value="1"/>
</dbReference>
<dbReference type="Gene3D" id="3.40.50.10090">
    <property type="match status" value="2"/>
</dbReference>
<keyword evidence="3 9" id="KW-0808">Transferase</keyword>
<dbReference type="InterPro" id="IPR050161">
    <property type="entry name" value="Siro_Cobalamin_biosynth"/>
</dbReference>
<dbReference type="GO" id="GO:0032259">
    <property type="term" value="P:methylation"/>
    <property type="evidence" value="ECO:0007669"/>
    <property type="project" value="UniProtKB-KW"/>
</dbReference>
<dbReference type="EC" id="2.1.1.107" evidence="1"/>
<evidence type="ECO:0000259" key="7">
    <source>
        <dbReference type="Pfam" id="PF00590"/>
    </source>
</evidence>
<dbReference type="Pfam" id="PF02602">
    <property type="entry name" value="HEM4"/>
    <property type="match status" value="1"/>
</dbReference>
<accession>A0A1S1QXU4</accession>
<dbReference type="SUPFAM" id="SSF69618">
    <property type="entry name" value="HemD-like"/>
    <property type="match status" value="1"/>
</dbReference>
<dbReference type="PANTHER" id="PTHR45790">
    <property type="entry name" value="SIROHEME SYNTHASE-RELATED"/>
    <property type="match status" value="1"/>
</dbReference>
<organism evidence="9 10">
    <name type="scientific">Parafrankia colletiae</name>
    <dbReference type="NCBI Taxonomy" id="573497"/>
    <lineage>
        <taxon>Bacteria</taxon>
        <taxon>Bacillati</taxon>
        <taxon>Actinomycetota</taxon>
        <taxon>Actinomycetes</taxon>
        <taxon>Frankiales</taxon>
        <taxon>Frankiaceae</taxon>
        <taxon>Parafrankia</taxon>
    </lineage>
</organism>
<dbReference type="InterPro" id="IPR000878">
    <property type="entry name" value="4pyrrol_Mease"/>
</dbReference>
<dbReference type="GO" id="GO:0004852">
    <property type="term" value="F:uroporphyrinogen-III synthase activity"/>
    <property type="evidence" value="ECO:0007669"/>
    <property type="project" value="InterPro"/>
</dbReference>
<evidence type="ECO:0000256" key="3">
    <source>
        <dbReference type="ARBA" id="ARBA00022679"/>
    </source>
</evidence>
<keyword evidence="2 9" id="KW-0489">Methyltransferase</keyword>
<dbReference type="InterPro" id="IPR003754">
    <property type="entry name" value="4pyrrol_synth_uPrphyn_synth"/>
</dbReference>
<sequence length="545" mass="55284">MHAVVVATTGPGSRRPEPDPAPVALGRSGTGEVWLVGAGPGDPGLLTVRGRELLARADVVVTDRLAAAVLLDAARPEARVIHVGKSPTLSRSQEEVNRILVEEARAGAMVVRLKGGDPFLLGRGGEEAEACAAAGIPCTVVPGVSSAIAAPAYAGIPVTHRGVAQDIAIVSGHLPPNHPQSTVDWAALAASRATIVVLMGVARLIDIVEALMRGGRPPTTPAAVIERGTTPAQRVLRTTLDALAVDAIAFQLRSPAVLVVGAVAARRDAAVLPDLAPDLAPDLVSAGQDADRAAGQVGSAAAPLAGLRVLVPRTRTRQGLLARRLRELGAEAVETVVSQLVPVADGAALRAALPGADGLVLADADEVAATVALLRAQGTDVRALAGLTLVAASDSAAAALAGLGLTAVRSSAEVQVANRMVTEVPVSGLRVVVCGDAPPPAGIRTMRRVRLLTDAATEADPRIAQELRHGDIDAVALASSTAARCLAELYGPLPESVLVAAMGRRTVQACEAAGLRVDAVPPEPGIYPLAAVVAELVAARRAPTA</sequence>
<evidence type="ECO:0000256" key="6">
    <source>
        <dbReference type="SAM" id="MobiDB-lite"/>
    </source>
</evidence>
<dbReference type="Gene3D" id="3.40.1010.10">
    <property type="entry name" value="Cobalt-precorrin-4 Transmethylase, Domain 1"/>
    <property type="match status" value="1"/>
</dbReference>
<evidence type="ECO:0000256" key="4">
    <source>
        <dbReference type="ARBA" id="ARBA00022691"/>
    </source>
</evidence>
<dbReference type="Pfam" id="PF00590">
    <property type="entry name" value="TP_methylase"/>
    <property type="match status" value="1"/>
</dbReference>
<dbReference type="InterPro" id="IPR035996">
    <property type="entry name" value="4pyrrol_Methylase_sf"/>
</dbReference>
<keyword evidence="4" id="KW-0949">S-adenosyl-L-methionine</keyword>
<dbReference type="FunFam" id="3.40.1010.10:FF:000001">
    <property type="entry name" value="Siroheme synthase"/>
    <property type="match status" value="1"/>
</dbReference>
<protein>
    <recommendedName>
        <fullName evidence="1">uroporphyrinogen-III C-methyltransferase</fullName>
        <ecNumber evidence="1">2.1.1.107</ecNumber>
    </recommendedName>
</protein>
<dbReference type="InterPro" id="IPR036108">
    <property type="entry name" value="4pyrrol_syn_uPrphyn_synt_sf"/>
</dbReference>
<dbReference type="SUPFAM" id="SSF53790">
    <property type="entry name" value="Tetrapyrrole methylase"/>
    <property type="match status" value="1"/>
</dbReference>
<feature type="domain" description="Tetrapyrrole methylase" evidence="7">
    <location>
        <begin position="33"/>
        <end position="243"/>
    </location>
</feature>
<dbReference type="GO" id="GO:0019354">
    <property type="term" value="P:siroheme biosynthetic process"/>
    <property type="evidence" value="ECO:0007669"/>
    <property type="project" value="InterPro"/>
</dbReference>
<dbReference type="InterPro" id="IPR003043">
    <property type="entry name" value="Uropor_MeTrfase_CS"/>
</dbReference>
<dbReference type="InterPro" id="IPR014777">
    <property type="entry name" value="4pyrrole_Mease_sub1"/>
</dbReference>
<evidence type="ECO:0000256" key="1">
    <source>
        <dbReference type="ARBA" id="ARBA00012162"/>
    </source>
</evidence>
<feature type="region of interest" description="Disordered" evidence="6">
    <location>
        <begin position="1"/>
        <end position="24"/>
    </location>
</feature>
<dbReference type="Proteomes" id="UP000179627">
    <property type="component" value="Unassembled WGS sequence"/>
</dbReference>
<dbReference type="InterPro" id="IPR014776">
    <property type="entry name" value="4pyrrole_Mease_sub2"/>
</dbReference>
<evidence type="ECO:0000313" key="9">
    <source>
        <dbReference type="EMBL" id="OHV38790.1"/>
    </source>
</evidence>
<feature type="domain" description="Tetrapyrrole biosynthesis uroporphyrinogen III synthase" evidence="8">
    <location>
        <begin position="455"/>
        <end position="527"/>
    </location>
</feature>
<evidence type="ECO:0000256" key="5">
    <source>
        <dbReference type="ARBA" id="ARBA00023244"/>
    </source>
</evidence>
<dbReference type="PANTHER" id="PTHR45790:SF3">
    <property type="entry name" value="S-ADENOSYL-L-METHIONINE-DEPENDENT UROPORPHYRINOGEN III METHYLTRANSFERASE, CHLOROPLASTIC"/>
    <property type="match status" value="1"/>
</dbReference>
<dbReference type="OrthoDB" id="9815856at2"/>
<dbReference type="CDD" id="cd11642">
    <property type="entry name" value="SUMT"/>
    <property type="match status" value="1"/>
</dbReference>
<proteinExistence type="predicted"/>